<gene>
    <name evidence="1" type="ORF">V473_08765</name>
</gene>
<proteinExistence type="predicted"/>
<reference evidence="1 2" key="1">
    <citation type="journal article" date="2015" name="G3 (Bethesda)">
        <title>Insights into Ongoing Evolution of the Hexachlorocyclohexane Catabolic Pathway from Comparative Genomics of Ten Sphingomonadaceae Strains.</title>
        <authorList>
            <person name="Pearce S.L."/>
            <person name="Oakeshott J.G."/>
            <person name="Pandey G."/>
        </authorList>
    </citation>
    <scope>NUCLEOTIDE SEQUENCE [LARGE SCALE GENOMIC DNA]</scope>
    <source>
        <strain evidence="1 2">LL01</strain>
    </source>
</reference>
<organism evidence="1 2">
    <name type="scientific">Sphingobium cupriresistens LL01</name>
    <dbReference type="NCBI Taxonomy" id="1420583"/>
    <lineage>
        <taxon>Bacteria</taxon>
        <taxon>Pseudomonadati</taxon>
        <taxon>Pseudomonadota</taxon>
        <taxon>Alphaproteobacteria</taxon>
        <taxon>Sphingomonadales</taxon>
        <taxon>Sphingomonadaceae</taxon>
        <taxon>Sphingobium</taxon>
    </lineage>
</organism>
<evidence type="ECO:0000313" key="2">
    <source>
        <dbReference type="Proteomes" id="UP000052232"/>
    </source>
</evidence>
<name>A0A0J7Y555_9SPHN</name>
<dbReference type="Proteomes" id="UP000052232">
    <property type="component" value="Unassembled WGS sequence"/>
</dbReference>
<comment type="caution">
    <text evidence="1">The sequence shown here is derived from an EMBL/GenBank/DDBJ whole genome shotgun (WGS) entry which is preliminary data.</text>
</comment>
<dbReference type="AlphaFoldDB" id="A0A0J7Y555"/>
<dbReference type="STRING" id="1420583.V473_08765"/>
<accession>A0A0J7Y555</accession>
<dbReference type="EMBL" id="JACT01000001">
    <property type="protein sequence ID" value="KMS58812.1"/>
    <property type="molecule type" value="Genomic_DNA"/>
</dbReference>
<keyword evidence="2" id="KW-1185">Reference proteome</keyword>
<dbReference type="PATRIC" id="fig|1420583.3.peg.1761"/>
<dbReference type="RefSeq" id="WP_066602573.1">
    <property type="nucleotide sequence ID" value="NZ_KQ130434.1"/>
</dbReference>
<sequence>MGTLKLEDRTAEYQWATDVNFDGIRLEVLSSDGTTLFDISIPDDGHITVNTFGKEVAANLIEAAVEIARQPR</sequence>
<protein>
    <submittedName>
        <fullName evidence="1">Uncharacterized protein</fullName>
    </submittedName>
</protein>
<evidence type="ECO:0000313" key="1">
    <source>
        <dbReference type="EMBL" id="KMS58812.1"/>
    </source>
</evidence>